<name>A0AAE0Q9U6_9TELE</name>
<dbReference type="Proteomes" id="UP001274896">
    <property type="component" value="Unassembled WGS sequence"/>
</dbReference>
<keyword evidence="4" id="KW-0560">Oxidoreductase</keyword>
<dbReference type="InterPro" id="IPR050346">
    <property type="entry name" value="FMO-like"/>
</dbReference>
<dbReference type="GO" id="GO:0004499">
    <property type="term" value="F:N,N-dimethylaniline monooxygenase activity"/>
    <property type="evidence" value="ECO:0007669"/>
    <property type="project" value="InterPro"/>
</dbReference>
<sequence>IDTFPGKCSYTWEYKDPHSFLEKRVVVIGTGNSGGDIAVEISRVAEKTFLSMREGVWVMGRMSTSGLPWDMNFITRLNTLLLQVFPQTGQVLFSLCTPYQFQLSGPGRGDGAHQAILTQWERVAEPFKTRPIPEDKTSTLHYWLDLAGGVMQIFLKM</sequence>
<comment type="similarity">
    <text evidence="1">Belongs to the FMO family.</text>
</comment>
<dbReference type="FunFam" id="3.50.50.60:FF:000042">
    <property type="entry name" value="Dimethylaniline monooxygenase [N-oxide-forming]"/>
    <property type="match status" value="1"/>
</dbReference>
<evidence type="ECO:0000313" key="6">
    <source>
        <dbReference type="Proteomes" id="UP001274896"/>
    </source>
</evidence>
<dbReference type="PANTHER" id="PTHR23023">
    <property type="entry name" value="DIMETHYLANILINE MONOOXYGENASE"/>
    <property type="match status" value="1"/>
</dbReference>
<dbReference type="AlphaFoldDB" id="A0AAE0Q9U6"/>
<feature type="non-terminal residue" evidence="5">
    <location>
        <position position="1"/>
    </location>
</feature>
<evidence type="ECO:0000313" key="5">
    <source>
        <dbReference type="EMBL" id="KAK3516611.1"/>
    </source>
</evidence>
<keyword evidence="2" id="KW-0285">Flavoprotein</keyword>
<dbReference type="GO" id="GO:0050660">
    <property type="term" value="F:flavin adenine dinucleotide binding"/>
    <property type="evidence" value="ECO:0007669"/>
    <property type="project" value="InterPro"/>
</dbReference>
<dbReference type="InterPro" id="IPR020946">
    <property type="entry name" value="Flavin_mOase-like"/>
</dbReference>
<accession>A0AAE0Q9U6</accession>
<evidence type="ECO:0008006" key="7">
    <source>
        <dbReference type="Google" id="ProtNLM"/>
    </source>
</evidence>
<evidence type="ECO:0000256" key="3">
    <source>
        <dbReference type="ARBA" id="ARBA00022827"/>
    </source>
</evidence>
<evidence type="ECO:0000256" key="2">
    <source>
        <dbReference type="ARBA" id="ARBA00022630"/>
    </source>
</evidence>
<organism evidence="5 6">
    <name type="scientific">Hemibagrus guttatus</name>
    <dbReference type="NCBI Taxonomy" id="175788"/>
    <lineage>
        <taxon>Eukaryota</taxon>
        <taxon>Metazoa</taxon>
        <taxon>Chordata</taxon>
        <taxon>Craniata</taxon>
        <taxon>Vertebrata</taxon>
        <taxon>Euteleostomi</taxon>
        <taxon>Actinopterygii</taxon>
        <taxon>Neopterygii</taxon>
        <taxon>Teleostei</taxon>
        <taxon>Ostariophysi</taxon>
        <taxon>Siluriformes</taxon>
        <taxon>Bagridae</taxon>
        <taxon>Hemibagrus</taxon>
    </lineage>
</organism>
<protein>
    <recommendedName>
        <fullName evidence="7">Flavin-containing monooxygenase</fullName>
    </recommendedName>
</protein>
<reference evidence="5" key="1">
    <citation type="submission" date="2023-06" db="EMBL/GenBank/DDBJ databases">
        <title>Male Hemibagrus guttatus genome.</title>
        <authorList>
            <person name="Bian C."/>
        </authorList>
    </citation>
    <scope>NUCLEOTIDE SEQUENCE</scope>
    <source>
        <strain evidence="5">Male_cb2023</strain>
        <tissue evidence="5">Muscle</tissue>
    </source>
</reference>
<evidence type="ECO:0000256" key="1">
    <source>
        <dbReference type="ARBA" id="ARBA00009183"/>
    </source>
</evidence>
<feature type="non-terminal residue" evidence="5">
    <location>
        <position position="157"/>
    </location>
</feature>
<dbReference type="InterPro" id="IPR036188">
    <property type="entry name" value="FAD/NAD-bd_sf"/>
</dbReference>
<keyword evidence="3" id="KW-0274">FAD</keyword>
<proteinExistence type="inferred from homology"/>
<dbReference type="SUPFAM" id="SSF51905">
    <property type="entry name" value="FAD/NAD(P)-binding domain"/>
    <property type="match status" value="1"/>
</dbReference>
<evidence type="ECO:0000256" key="4">
    <source>
        <dbReference type="ARBA" id="ARBA00023002"/>
    </source>
</evidence>
<dbReference type="Gene3D" id="3.50.50.60">
    <property type="entry name" value="FAD/NAD(P)-binding domain"/>
    <property type="match status" value="1"/>
</dbReference>
<dbReference type="EMBL" id="JAUCMX010000019">
    <property type="protein sequence ID" value="KAK3516611.1"/>
    <property type="molecule type" value="Genomic_DNA"/>
</dbReference>
<dbReference type="Pfam" id="PF00743">
    <property type="entry name" value="FMO-like"/>
    <property type="match status" value="2"/>
</dbReference>
<dbReference type="GO" id="GO:0050661">
    <property type="term" value="F:NADP binding"/>
    <property type="evidence" value="ECO:0007669"/>
    <property type="project" value="InterPro"/>
</dbReference>
<keyword evidence="6" id="KW-1185">Reference proteome</keyword>
<comment type="caution">
    <text evidence="5">The sequence shown here is derived from an EMBL/GenBank/DDBJ whole genome shotgun (WGS) entry which is preliminary data.</text>
</comment>
<gene>
    <name evidence="5" type="ORF">QTP70_021936</name>
</gene>